<evidence type="ECO:0000256" key="10">
    <source>
        <dbReference type="RuleBase" id="RU351113"/>
    </source>
</evidence>
<evidence type="ECO:0000256" key="4">
    <source>
        <dbReference type="ARBA" id="ARBA00022692"/>
    </source>
</evidence>
<reference evidence="12" key="2">
    <citation type="journal article" date="2018" name="Genome Res.">
        <title>The genomic architecture and molecular evolution of ant odorant receptors.</title>
        <authorList>
            <person name="McKenzie S.K."/>
            <person name="Kronauer D.J.C."/>
        </authorList>
    </citation>
    <scope>NUCLEOTIDE SEQUENCE [LARGE SCALE GENOMIC DNA]</scope>
    <source>
        <strain evidence="12">Clonal line C1</strain>
    </source>
</reference>
<comment type="similarity">
    <text evidence="10">Belongs to the insect chemoreceptor superfamily. Heteromeric odorant receptor channel (TC 1.A.69) family.</text>
</comment>
<protein>
    <recommendedName>
        <fullName evidence="10">Odorant receptor</fullName>
    </recommendedName>
</protein>
<dbReference type="OMA" id="VWFRIHA"/>
<evidence type="ECO:0000256" key="1">
    <source>
        <dbReference type="ARBA" id="ARBA00004651"/>
    </source>
</evidence>
<proteinExistence type="inferred from homology"/>
<evidence type="ECO:0000256" key="2">
    <source>
        <dbReference type="ARBA" id="ARBA00022475"/>
    </source>
</evidence>
<keyword evidence="5 10" id="KW-0552">Olfaction</keyword>
<keyword evidence="4 10" id="KW-0812">Transmembrane</keyword>
<keyword evidence="9 10" id="KW-0807">Transducer</keyword>
<dbReference type="EMBL" id="QOIP01000002">
    <property type="protein sequence ID" value="RLU25386.1"/>
    <property type="molecule type" value="Genomic_DNA"/>
</dbReference>
<comment type="caution">
    <text evidence="10">Lacks conserved residue(s) required for the propagation of feature annotation.</text>
</comment>
<keyword evidence="13" id="KW-1185">Reference proteome</keyword>
<dbReference type="EMBL" id="KK107323">
    <property type="protein sequence ID" value="EZA52554.1"/>
    <property type="molecule type" value="Genomic_DNA"/>
</dbReference>
<dbReference type="Pfam" id="PF02949">
    <property type="entry name" value="7tm_6"/>
    <property type="match status" value="1"/>
</dbReference>
<dbReference type="InterPro" id="IPR004117">
    <property type="entry name" value="7tm6_olfct_rcpt"/>
</dbReference>
<feature type="transmembrane region" description="Helical" evidence="10">
    <location>
        <begin position="72"/>
        <end position="92"/>
    </location>
</feature>
<feature type="transmembrane region" description="Helical" evidence="10">
    <location>
        <begin position="185"/>
        <end position="205"/>
    </location>
</feature>
<keyword evidence="8 10" id="KW-0675">Receptor</keyword>
<dbReference type="GO" id="GO:0005886">
    <property type="term" value="C:plasma membrane"/>
    <property type="evidence" value="ECO:0007669"/>
    <property type="project" value="UniProtKB-SubCell"/>
</dbReference>
<comment type="subcellular location">
    <subcellularLocation>
        <location evidence="1 10">Cell membrane</location>
        <topology evidence="1 10">Multi-pass membrane protein</topology>
    </subcellularLocation>
</comment>
<reference evidence="11 13" key="1">
    <citation type="journal article" date="2014" name="Curr. Biol.">
        <title>The genome of the clonal raider ant Cerapachys biroi.</title>
        <authorList>
            <person name="Oxley P.R."/>
            <person name="Ji L."/>
            <person name="Fetter-Pruneda I."/>
            <person name="McKenzie S.K."/>
            <person name="Li C."/>
            <person name="Hu H."/>
            <person name="Zhang G."/>
            <person name="Kronauer D.J."/>
        </authorList>
    </citation>
    <scope>NUCLEOTIDE SEQUENCE [LARGE SCALE GENOMIC DNA]</scope>
</reference>
<gene>
    <name evidence="12" type="ORF">DMN91_001542</name>
    <name evidence="11" type="ORF">X777_08033</name>
</gene>
<accession>A0A026WBW8</accession>
<keyword evidence="2" id="KW-1003">Cell membrane</keyword>
<dbReference type="GO" id="GO:0004984">
    <property type="term" value="F:olfactory receptor activity"/>
    <property type="evidence" value="ECO:0007669"/>
    <property type="project" value="InterPro"/>
</dbReference>
<evidence type="ECO:0000313" key="12">
    <source>
        <dbReference type="EMBL" id="RLU25386.1"/>
    </source>
</evidence>
<reference evidence="12" key="3">
    <citation type="submission" date="2018-07" db="EMBL/GenBank/DDBJ databases">
        <authorList>
            <person name="Mckenzie S.K."/>
            <person name="Kronauer D.J.C."/>
        </authorList>
    </citation>
    <scope>NUCLEOTIDE SEQUENCE</scope>
    <source>
        <strain evidence="12">Clonal line C1</strain>
    </source>
</reference>
<keyword evidence="6 10" id="KW-1133">Transmembrane helix</keyword>
<evidence type="ECO:0000256" key="5">
    <source>
        <dbReference type="ARBA" id="ARBA00022725"/>
    </source>
</evidence>
<sequence>MANEQWNHDIAYAMTPFKLITWPIGVWPLQVYDVYSLIRCVFGTCCSSLMVILPSIELYMGCTNAEQNVDCLMLICCGMLGILKIILFRIYANNLIDNYESALNDYLNIENVKQRTIMRRHAFMGRILCFFMMSFSYISCVIYGLLPFLGDDDSLSINITNENSVREYTIPSRCALEYFNASNSIYRIVCFIETIALILATSANIGNDAMFLNITLHMCGQVKILRTNFMDIDVTSSRAYDRFNILIQRHIYLIHIVKQLAETISFILLTQLFISSILLCIMGFQLILSLKVNDIVMTTKSFSVLSAFLSQLTLYSFIGDYLKSQMEEIGLSIYRSSWYDYPRKLTRNMIFVLMRTESPIALQAGNFIMINLSTYMSILKTSASYLSVLRVMIEI</sequence>
<organism evidence="11 13">
    <name type="scientific">Ooceraea biroi</name>
    <name type="common">Clonal raider ant</name>
    <name type="synonym">Cerapachys biroi</name>
    <dbReference type="NCBI Taxonomy" id="2015173"/>
    <lineage>
        <taxon>Eukaryota</taxon>
        <taxon>Metazoa</taxon>
        <taxon>Ecdysozoa</taxon>
        <taxon>Arthropoda</taxon>
        <taxon>Hexapoda</taxon>
        <taxon>Insecta</taxon>
        <taxon>Pterygota</taxon>
        <taxon>Neoptera</taxon>
        <taxon>Endopterygota</taxon>
        <taxon>Hymenoptera</taxon>
        <taxon>Apocrita</taxon>
        <taxon>Aculeata</taxon>
        <taxon>Formicoidea</taxon>
        <taxon>Formicidae</taxon>
        <taxon>Dorylinae</taxon>
        <taxon>Ooceraea</taxon>
    </lineage>
</organism>
<dbReference type="Proteomes" id="UP000279307">
    <property type="component" value="Chromosome 2"/>
</dbReference>
<keyword evidence="7 10" id="KW-0472">Membrane</keyword>
<evidence type="ECO:0000313" key="11">
    <source>
        <dbReference type="EMBL" id="EZA52554.1"/>
    </source>
</evidence>
<dbReference type="PANTHER" id="PTHR21137:SF35">
    <property type="entry name" value="ODORANT RECEPTOR 19A-RELATED"/>
    <property type="match status" value="1"/>
</dbReference>
<dbReference type="GO" id="GO:0005549">
    <property type="term" value="F:odorant binding"/>
    <property type="evidence" value="ECO:0007669"/>
    <property type="project" value="InterPro"/>
</dbReference>
<evidence type="ECO:0000256" key="8">
    <source>
        <dbReference type="ARBA" id="ARBA00023170"/>
    </source>
</evidence>
<keyword evidence="3 10" id="KW-0716">Sensory transduction</keyword>
<evidence type="ECO:0000256" key="7">
    <source>
        <dbReference type="ARBA" id="ARBA00023136"/>
    </source>
</evidence>
<dbReference type="Proteomes" id="UP000053097">
    <property type="component" value="Unassembled WGS sequence"/>
</dbReference>
<dbReference type="OrthoDB" id="8185860at2759"/>
<evidence type="ECO:0000256" key="3">
    <source>
        <dbReference type="ARBA" id="ARBA00022606"/>
    </source>
</evidence>
<feature type="transmembrane region" description="Helical" evidence="10">
    <location>
        <begin position="302"/>
        <end position="322"/>
    </location>
</feature>
<evidence type="ECO:0000313" key="13">
    <source>
        <dbReference type="Proteomes" id="UP000053097"/>
    </source>
</evidence>
<name>A0A026WBW8_OOCBI</name>
<dbReference type="GO" id="GO:0007165">
    <property type="term" value="P:signal transduction"/>
    <property type="evidence" value="ECO:0007669"/>
    <property type="project" value="UniProtKB-KW"/>
</dbReference>
<feature type="transmembrane region" description="Helical" evidence="10">
    <location>
        <begin position="37"/>
        <end position="60"/>
    </location>
</feature>
<evidence type="ECO:0000256" key="9">
    <source>
        <dbReference type="ARBA" id="ARBA00023224"/>
    </source>
</evidence>
<feature type="transmembrane region" description="Helical" evidence="10">
    <location>
        <begin position="123"/>
        <end position="146"/>
    </location>
</feature>
<dbReference type="PANTHER" id="PTHR21137">
    <property type="entry name" value="ODORANT RECEPTOR"/>
    <property type="match status" value="1"/>
</dbReference>
<feature type="transmembrane region" description="Helical" evidence="10">
    <location>
        <begin position="266"/>
        <end position="290"/>
    </location>
</feature>
<dbReference type="AlphaFoldDB" id="A0A026WBW8"/>
<evidence type="ECO:0000256" key="6">
    <source>
        <dbReference type="ARBA" id="ARBA00022989"/>
    </source>
</evidence>